<feature type="domain" description="NAD-dependent epimerase/dehydratase" evidence="2">
    <location>
        <begin position="8"/>
        <end position="247"/>
    </location>
</feature>
<protein>
    <recommendedName>
        <fullName evidence="2">NAD-dependent epimerase/dehydratase domain-containing protein</fullName>
    </recommendedName>
</protein>
<accession>A0A2T4UBT4</accession>
<gene>
    <name evidence="3" type="ORF">C7Y72_21575</name>
</gene>
<evidence type="ECO:0000256" key="1">
    <source>
        <dbReference type="ARBA" id="ARBA00007637"/>
    </source>
</evidence>
<comment type="caution">
    <text evidence="3">The sequence shown here is derived from an EMBL/GenBank/DDBJ whole genome shotgun (WGS) entry which is preliminary data.</text>
</comment>
<dbReference type="Gene3D" id="3.40.50.720">
    <property type="entry name" value="NAD(P)-binding Rossmann-like Domain"/>
    <property type="match status" value="1"/>
</dbReference>
<evidence type="ECO:0000313" key="3">
    <source>
        <dbReference type="EMBL" id="PTL54331.1"/>
    </source>
</evidence>
<organism evidence="3 4">
    <name type="scientific">Paraconexibacter algicola</name>
    <dbReference type="NCBI Taxonomy" id="2133960"/>
    <lineage>
        <taxon>Bacteria</taxon>
        <taxon>Bacillati</taxon>
        <taxon>Actinomycetota</taxon>
        <taxon>Thermoleophilia</taxon>
        <taxon>Solirubrobacterales</taxon>
        <taxon>Paraconexibacteraceae</taxon>
        <taxon>Paraconexibacter</taxon>
    </lineage>
</organism>
<dbReference type="SUPFAM" id="SSF51735">
    <property type="entry name" value="NAD(P)-binding Rossmann-fold domains"/>
    <property type="match status" value="1"/>
</dbReference>
<name>A0A2T4UBT4_9ACTN</name>
<dbReference type="Pfam" id="PF01370">
    <property type="entry name" value="Epimerase"/>
    <property type="match status" value="1"/>
</dbReference>
<dbReference type="AlphaFoldDB" id="A0A2T4UBT4"/>
<evidence type="ECO:0000259" key="2">
    <source>
        <dbReference type="Pfam" id="PF01370"/>
    </source>
</evidence>
<dbReference type="EMBL" id="PYYB01000005">
    <property type="protein sequence ID" value="PTL54331.1"/>
    <property type="molecule type" value="Genomic_DNA"/>
</dbReference>
<evidence type="ECO:0000313" key="4">
    <source>
        <dbReference type="Proteomes" id="UP000240739"/>
    </source>
</evidence>
<dbReference type="InterPro" id="IPR036291">
    <property type="entry name" value="NAD(P)-bd_dom_sf"/>
</dbReference>
<proteinExistence type="inferred from homology"/>
<dbReference type="PANTHER" id="PTHR43000">
    <property type="entry name" value="DTDP-D-GLUCOSE 4,6-DEHYDRATASE-RELATED"/>
    <property type="match status" value="1"/>
</dbReference>
<dbReference type="Proteomes" id="UP000240739">
    <property type="component" value="Unassembled WGS sequence"/>
</dbReference>
<reference evidence="3 4" key="1">
    <citation type="submission" date="2018-03" db="EMBL/GenBank/DDBJ databases">
        <title>Aquarubrobacter algicola gen. nov., sp. nov., a novel actinobacterium isolated from shallow eutrophic lake during the end of cyanobacterial harmful algal blooms.</title>
        <authorList>
            <person name="Chun S.J."/>
        </authorList>
    </citation>
    <scope>NUCLEOTIDE SEQUENCE [LARGE SCALE GENOMIC DNA]</scope>
    <source>
        <strain evidence="3 4">Seoho-28</strain>
    </source>
</reference>
<keyword evidence="4" id="KW-1185">Reference proteome</keyword>
<dbReference type="InterPro" id="IPR001509">
    <property type="entry name" value="Epimerase_deHydtase"/>
</dbReference>
<comment type="similarity">
    <text evidence="1">Belongs to the NAD(P)-dependent epimerase/dehydratase family.</text>
</comment>
<sequence length="319" mass="33847">MCAVGRALLIGGAGFIGAHLARELVSRSTAVAVLDADRDYRPGGDAAAAATRAWRRRSLLADVDVRRGDAADPLLLAGLLRELRPDVVVHLANLPLAAVAARDPDLARTAIVDVTATVARAVVADTGRPRLVYVSSSMVYGDFVHDPQPEDAILRPLEPYGRAKLLAEQLVRAAPVPWTIVRPSAVYGPGDAGGRVLQRLVDAARSGTPFTLRADPRTRLDFTWVEDLAVGIADAAASTAAVGETLNLTAGRSRSLAEAIAAIRDLGHDLEVRTAPGGRRVPRRGTLDIGRARALLGFAPTHALEDGLYRYLRHAELVA</sequence>